<dbReference type="Pfam" id="PF04464">
    <property type="entry name" value="Glyphos_transf"/>
    <property type="match status" value="1"/>
</dbReference>
<dbReference type="AlphaFoldDB" id="A0A268RXD7"/>
<dbReference type="PANTHER" id="PTHR37316">
    <property type="entry name" value="TEICHOIC ACID GLYCEROL-PHOSPHATE PRIMASE"/>
    <property type="match status" value="1"/>
</dbReference>
<evidence type="ECO:0000256" key="3">
    <source>
        <dbReference type="ARBA" id="ARBA00022475"/>
    </source>
</evidence>
<evidence type="ECO:0000256" key="1">
    <source>
        <dbReference type="ARBA" id="ARBA00004202"/>
    </source>
</evidence>
<evidence type="ECO:0000256" key="2">
    <source>
        <dbReference type="ARBA" id="ARBA00010488"/>
    </source>
</evidence>
<keyword evidence="4 7" id="KW-0808">Transferase</keyword>
<evidence type="ECO:0000313" key="8">
    <source>
        <dbReference type="Proteomes" id="UP000216133"/>
    </source>
</evidence>
<dbReference type="EMBL" id="NPBS01000084">
    <property type="protein sequence ID" value="PAF24955.1"/>
    <property type="molecule type" value="Genomic_DNA"/>
</dbReference>
<keyword evidence="6" id="KW-0472">Membrane</keyword>
<dbReference type="InterPro" id="IPR007554">
    <property type="entry name" value="Glycerophosphate_synth"/>
</dbReference>
<dbReference type="InterPro" id="IPR043149">
    <property type="entry name" value="TagF_N"/>
</dbReference>
<dbReference type="PANTHER" id="PTHR37316:SF3">
    <property type="entry name" value="TEICHOIC ACID GLYCEROL-PHOSPHATE TRANSFERASE"/>
    <property type="match status" value="1"/>
</dbReference>
<evidence type="ECO:0000256" key="5">
    <source>
        <dbReference type="ARBA" id="ARBA00022944"/>
    </source>
</evidence>
<dbReference type="Gene3D" id="3.40.50.12580">
    <property type="match status" value="1"/>
</dbReference>
<dbReference type="InterPro" id="IPR051612">
    <property type="entry name" value="Teichoic_Acid_Biosynth"/>
</dbReference>
<name>A0A268RXD7_SHOCL</name>
<sequence length="401" mass="46981">MGETMRKKIKQLPIIRALSKFVFACFACLPAKKKLVVFESFSGKQYSCNPRAIYEYMRSHDMPYELVWSVNKDHIGKFEAQQIPYVRRLSLKWFYYMARAGFWVTNSRMPNWVPKPAHTTYVQTWHGTPLKKLVGDMEQVRMPGISKSTYINNFQTEVSHWDYLLSPNPYSTAIFRRAFAFNKQILETGYPRNDILYQGDLDEASRRLRKKYGIANGKNVILYAPTWRDHQHYGLGSYKFDLQLDLDELFARFGNDTIILLRLHSFIKEQFDLDAYGEFVKDVSAFHDINELYLLSDLLITDYSSVFFDYANTRKPMIFFVYDLEEYRDEVRGFYFDLEAEAPGPVVRTTAEVAAAIEQLSAEGMKPYKEKYEAFIERFCHLEDGNAASRVVTEVFKEDSF</sequence>
<evidence type="ECO:0000256" key="4">
    <source>
        <dbReference type="ARBA" id="ARBA00022679"/>
    </source>
</evidence>
<keyword evidence="3" id="KW-1003">Cell membrane</keyword>
<dbReference type="InterPro" id="IPR043148">
    <property type="entry name" value="TagF_C"/>
</dbReference>
<protein>
    <submittedName>
        <fullName evidence="7">CDP-glycerol--glycerophosphate glycerophosphotransferase</fullName>
    </submittedName>
</protein>
<comment type="caution">
    <text evidence="7">The sequence shown here is derived from an EMBL/GenBank/DDBJ whole genome shotgun (WGS) entry which is preliminary data.</text>
</comment>
<organism evidence="7 8">
    <name type="scientific">Shouchella clausii</name>
    <name type="common">Alkalihalobacillus clausii</name>
    <dbReference type="NCBI Taxonomy" id="79880"/>
    <lineage>
        <taxon>Bacteria</taxon>
        <taxon>Bacillati</taxon>
        <taxon>Bacillota</taxon>
        <taxon>Bacilli</taxon>
        <taxon>Bacillales</taxon>
        <taxon>Bacillaceae</taxon>
        <taxon>Shouchella</taxon>
    </lineage>
</organism>
<dbReference type="SUPFAM" id="SSF53756">
    <property type="entry name" value="UDP-Glycosyltransferase/glycogen phosphorylase"/>
    <property type="match status" value="1"/>
</dbReference>
<dbReference type="Gene3D" id="3.40.50.11820">
    <property type="match status" value="1"/>
</dbReference>
<proteinExistence type="inferred from homology"/>
<dbReference type="GO" id="GO:0047355">
    <property type="term" value="F:CDP-glycerol glycerophosphotransferase activity"/>
    <property type="evidence" value="ECO:0007669"/>
    <property type="project" value="InterPro"/>
</dbReference>
<reference evidence="7 8" key="1">
    <citation type="submission" date="2017-07" db="EMBL/GenBank/DDBJ databases">
        <title>Isolation and whole genome analysis of endospore-forming bacteria from heroin.</title>
        <authorList>
            <person name="Kalinowski J."/>
            <person name="Ahrens B."/>
            <person name="Al-Dilaimi A."/>
            <person name="Winkler A."/>
            <person name="Wibberg D."/>
            <person name="Schleenbecker U."/>
            <person name="Ruckert C."/>
            <person name="Wolfel R."/>
            <person name="Grass G."/>
        </authorList>
    </citation>
    <scope>NUCLEOTIDE SEQUENCE [LARGE SCALE GENOMIC DNA]</scope>
    <source>
        <strain evidence="7 8">7523-2</strain>
    </source>
</reference>
<dbReference type="GO" id="GO:0005886">
    <property type="term" value="C:plasma membrane"/>
    <property type="evidence" value="ECO:0007669"/>
    <property type="project" value="UniProtKB-SubCell"/>
</dbReference>
<dbReference type="GO" id="GO:0019350">
    <property type="term" value="P:teichoic acid biosynthetic process"/>
    <property type="evidence" value="ECO:0007669"/>
    <property type="project" value="UniProtKB-KW"/>
</dbReference>
<comment type="subcellular location">
    <subcellularLocation>
        <location evidence="1">Cell membrane</location>
        <topology evidence="1">Peripheral membrane protein</topology>
    </subcellularLocation>
</comment>
<dbReference type="Proteomes" id="UP000216133">
    <property type="component" value="Unassembled WGS sequence"/>
</dbReference>
<evidence type="ECO:0000256" key="6">
    <source>
        <dbReference type="ARBA" id="ARBA00023136"/>
    </source>
</evidence>
<keyword evidence="5" id="KW-0777">Teichoic acid biosynthesis</keyword>
<accession>A0A268RXD7</accession>
<comment type="similarity">
    <text evidence="2">Belongs to the CDP-glycerol glycerophosphotransferase family.</text>
</comment>
<gene>
    <name evidence="7" type="ORF">CHH61_16075</name>
</gene>
<evidence type="ECO:0000313" key="7">
    <source>
        <dbReference type="EMBL" id="PAF24955.1"/>
    </source>
</evidence>